<feature type="compositionally biased region" description="Low complexity" evidence="1">
    <location>
        <begin position="919"/>
        <end position="933"/>
    </location>
</feature>
<feature type="compositionally biased region" description="Polar residues" evidence="1">
    <location>
        <begin position="1"/>
        <end position="11"/>
    </location>
</feature>
<feature type="transmembrane region" description="Helical" evidence="2">
    <location>
        <begin position="632"/>
        <end position="658"/>
    </location>
</feature>
<feature type="compositionally biased region" description="Basic and acidic residues" evidence="1">
    <location>
        <begin position="313"/>
        <end position="326"/>
    </location>
</feature>
<feature type="region of interest" description="Disordered" evidence="1">
    <location>
        <begin position="738"/>
        <end position="771"/>
    </location>
</feature>
<feature type="region of interest" description="Disordered" evidence="1">
    <location>
        <begin position="169"/>
        <end position="189"/>
    </location>
</feature>
<dbReference type="AlphaFoldDB" id="A0AAX4JMR0"/>
<feature type="compositionally biased region" description="Basic and acidic residues" evidence="1">
    <location>
        <begin position="889"/>
        <end position="905"/>
    </location>
</feature>
<feature type="compositionally biased region" description="Polar residues" evidence="1">
    <location>
        <begin position="761"/>
        <end position="771"/>
    </location>
</feature>
<feature type="compositionally biased region" description="Polar residues" evidence="1">
    <location>
        <begin position="433"/>
        <end position="455"/>
    </location>
</feature>
<dbReference type="EMBL" id="CP144098">
    <property type="protein sequence ID" value="WWC85815.1"/>
    <property type="molecule type" value="Genomic_DNA"/>
</dbReference>
<feature type="region of interest" description="Disordered" evidence="1">
    <location>
        <begin position="433"/>
        <end position="464"/>
    </location>
</feature>
<sequence>MSLSDQRSAQRLINELMEDLSPRSPTASFHSQPSTPPIPASRQHPHHHQNVDRVRRSVVGCGHRRTHSSPNPVPPNIPSQNPDSAIDHITERNRTLSGGVIGSNFNNEGSGGRSERQGFSDTLMANGNLESSRSGRLVQDGISSAPISPALTTTSLPPIQLPFIVARRSNKSPEPQTEKHSSTAPKIPLKSSVSKLFPVVPTVPTIKSTTQKTGSYPDSLSKLPSTTPLQRHTARDTSNLSLLPPPSSPLPGLPIPNSPPRTPSGGSSIRDVSPDDTQRFAHIVAMMENGDSPSKRRSHHSIGDQEVLQTPSKQKDKGKGKAKEDINGQPLSEGRKQTPRRGFIGPGGIIPRIASNSSLARLKISQNSLPNQLNESKPVIVNIPPSPPDEAKQSSNFLKTISPLPPNSTSYLRPAPATPLTPFWSKPRFAVSTPNHNTNHSPSPAPSSITRQGTPTPIYAPRSDADELPPGLGSELVEIPRFKKKELNLGIVRTRGWSQRIAWLSLVFMWLLNSLLSVFFDVNVMYTLVQCTIHPSFNTNSAKSWQFATAAYAVLWAISTLAIWLGWELGYEYWRRWRLPRPAVEPIYLSLPASLHLSIFSFNHFTFLLHIRTSPLNTPYSRDIIPETCHALIQLIPGLLPLLPRAAIAVVVLISFWAREADVQAPYGGAVDETSLRDTNFFKSDSPGELTSYAKGVLATFTAYIAFRLLIVIGSGIGLWMFSGRPLGGLIGHRFSRKKKVTTTPTTPRKPKSSIQHRDPSSTTSPQKSWVDQENEFQWAWRERTRSRIQDAFELCIIRKNENGSSTARLNSFLYQNEIPWGRINDSGRRSNKSQNRLDESDIELNIRELNTGDARYNDPGKMKKSISTGNFINTFVEGKDLPSSITTPEKEHEHVLSKTPEPGRPESTLDPTGTRLHTSPSRANTATSSSATDLFYTPYEGNTPKTDKNQSVASNINNIYKMPSQPQIFPRHPARGIPPPPSSFKPSTSIDEFGMKQVSTRKINETEAPLRKSGDSGDSGHGDNESTGLLTNSTSRSDSVMADSSSPGNSIRNRSRSAANRSSINDGSQSHHSNSQSGSGASSRSSSLNKSQRSRSNTTSILPSKESLRRVRSSSVTFLRDTVTNAANAAMNGSAGQLVRRARSGTILSTDTSKYSKMDANDGENGDEAQYENEKGQDDDFDIIHHGKTPPRSRRGTGLGLGLPFAIEERTIV</sequence>
<feature type="region of interest" description="Disordered" evidence="1">
    <location>
        <begin position="207"/>
        <end position="274"/>
    </location>
</feature>
<accession>A0AAX4JMR0</accession>
<keyword evidence="4" id="KW-1185">Reference proteome</keyword>
<feature type="transmembrane region" description="Helical" evidence="2">
    <location>
        <begin position="587"/>
        <end position="611"/>
    </location>
</feature>
<feature type="compositionally biased region" description="Polar residues" evidence="1">
    <location>
        <begin position="207"/>
        <end position="230"/>
    </location>
</feature>
<feature type="region of interest" description="Disordered" evidence="1">
    <location>
        <begin position="881"/>
        <end position="951"/>
    </location>
</feature>
<feature type="compositionally biased region" description="Polar residues" evidence="1">
    <location>
        <begin position="23"/>
        <end position="33"/>
    </location>
</feature>
<feature type="compositionally biased region" description="Low complexity" evidence="1">
    <location>
        <begin position="1034"/>
        <end position="1098"/>
    </location>
</feature>
<keyword evidence="2" id="KW-0812">Transmembrane</keyword>
<dbReference type="Proteomes" id="UP001355207">
    <property type="component" value="Chromosome 1"/>
</dbReference>
<dbReference type="GeneID" id="91091354"/>
<name>A0AAX4JMR0_9TREE</name>
<evidence type="ECO:0000313" key="3">
    <source>
        <dbReference type="EMBL" id="WWC85815.1"/>
    </source>
</evidence>
<feature type="region of interest" description="Disordered" evidence="1">
    <location>
        <begin position="1"/>
        <end position="51"/>
    </location>
</feature>
<feature type="transmembrane region" description="Helical" evidence="2">
    <location>
        <begin position="701"/>
        <end position="722"/>
    </location>
</feature>
<feature type="compositionally biased region" description="Basic and acidic residues" evidence="1">
    <location>
        <begin position="1173"/>
        <end position="1186"/>
    </location>
</feature>
<gene>
    <name evidence="3" type="ORF">L201_000682</name>
</gene>
<feature type="region of interest" description="Disordered" evidence="1">
    <location>
        <begin position="1151"/>
        <end position="1198"/>
    </location>
</feature>
<keyword evidence="2" id="KW-1133">Transmembrane helix</keyword>
<feature type="compositionally biased region" description="Basic residues" evidence="1">
    <location>
        <begin position="1187"/>
        <end position="1196"/>
    </location>
</feature>
<evidence type="ECO:0000256" key="2">
    <source>
        <dbReference type="SAM" id="Phobius"/>
    </source>
</evidence>
<feature type="compositionally biased region" description="Basic and acidic residues" evidence="1">
    <location>
        <begin position="1003"/>
        <end position="1025"/>
    </location>
</feature>
<feature type="transmembrane region" description="Helical" evidence="2">
    <location>
        <begin position="547"/>
        <end position="567"/>
    </location>
</feature>
<feature type="compositionally biased region" description="Acidic residues" evidence="1">
    <location>
        <begin position="1162"/>
        <end position="1172"/>
    </location>
</feature>
<proteinExistence type="predicted"/>
<feature type="compositionally biased region" description="Pro residues" evidence="1">
    <location>
        <begin position="243"/>
        <end position="262"/>
    </location>
</feature>
<evidence type="ECO:0000256" key="1">
    <source>
        <dbReference type="SAM" id="MobiDB-lite"/>
    </source>
</evidence>
<evidence type="ECO:0000313" key="4">
    <source>
        <dbReference type="Proteomes" id="UP001355207"/>
    </source>
</evidence>
<organism evidence="3 4">
    <name type="scientific">Kwoniella dendrophila CBS 6074</name>
    <dbReference type="NCBI Taxonomy" id="1295534"/>
    <lineage>
        <taxon>Eukaryota</taxon>
        <taxon>Fungi</taxon>
        <taxon>Dikarya</taxon>
        <taxon>Basidiomycota</taxon>
        <taxon>Agaricomycotina</taxon>
        <taxon>Tremellomycetes</taxon>
        <taxon>Tremellales</taxon>
        <taxon>Cryptococcaceae</taxon>
        <taxon>Kwoniella</taxon>
    </lineage>
</organism>
<feature type="region of interest" description="Disordered" evidence="1">
    <location>
        <begin position="96"/>
        <end position="119"/>
    </location>
</feature>
<dbReference type="RefSeq" id="XP_066072578.1">
    <property type="nucleotide sequence ID" value="XM_066216481.1"/>
</dbReference>
<feature type="region of interest" description="Disordered" evidence="1">
    <location>
        <begin position="964"/>
        <end position="1116"/>
    </location>
</feature>
<feature type="transmembrane region" description="Helical" evidence="2">
    <location>
        <begin position="501"/>
        <end position="526"/>
    </location>
</feature>
<protein>
    <submittedName>
        <fullName evidence="3">Uncharacterized protein</fullName>
    </submittedName>
</protein>
<keyword evidence="2" id="KW-0472">Membrane</keyword>
<reference evidence="3 4" key="1">
    <citation type="submission" date="2024-01" db="EMBL/GenBank/DDBJ databases">
        <title>Comparative genomics of Cryptococcus and Kwoniella reveals pathogenesis evolution and contrasting modes of karyotype evolution via chromosome fusion or intercentromeric recombination.</title>
        <authorList>
            <person name="Coelho M.A."/>
            <person name="David-Palma M."/>
            <person name="Shea T."/>
            <person name="Bowers K."/>
            <person name="McGinley-Smith S."/>
            <person name="Mohammad A.W."/>
            <person name="Gnirke A."/>
            <person name="Yurkov A.M."/>
            <person name="Nowrousian M."/>
            <person name="Sun S."/>
            <person name="Cuomo C.A."/>
            <person name="Heitman J."/>
        </authorList>
    </citation>
    <scope>NUCLEOTIDE SEQUENCE [LARGE SCALE GENOMIC DNA]</scope>
    <source>
        <strain evidence="3 4">CBS 6074</strain>
    </source>
</reference>
<feature type="region of interest" description="Disordered" evidence="1">
    <location>
        <begin position="289"/>
        <end position="349"/>
    </location>
</feature>